<sequence length="71" mass="7461">MPAEAMPVGRLGWRALRRAWALVRWSAALAAAPHGWVPLPPAPPPGVLAKANAQPLPTSHLVALPQCTVTV</sequence>
<evidence type="ECO:0000256" key="1">
    <source>
        <dbReference type="SAM" id="SignalP"/>
    </source>
</evidence>
<accession>A0ABW4KU60</accession>
<feature type="chain" id="PRO_5045851311" evidence="1">
    <location>
        <begin position="31"/>
        <end position="71"/>
    </location>
</feature>
<dbReference type="RefSeq" id="WP_147913697.1">
    <property type="nucleotide sequence ID" value="NZ_JBHUEJ010000027.1"/>
</dbReference>
<protein>
    <submittedName>
        <fullName evidence="2">Uncharacterized protein</fullName>
    </submittedName>
</protein>
<reference evidence="3" key="1">
    <citation type="journal article" date="2019" name="Int. J. Syst. Evol. Microbiol.">
        <title>The Global Catalogue of Microorganisms (GCM) 10K type strain sequencing project: providing services to taxonomists for standard genome sequencing and annotation.</title>
        <authorList>
            <consortium name="The Broad Institute Genomics Platform"/>
            <consortium name="The Broad Institute Genome Sequencing Center for Infectious Disease"/>
            <person name="Wu L."/>
            <person name="Ma J."/>
        </authorList>
    </citation>
    <scope>NUCLEOTIDE SEQUENCE [LARGE SCALE GENOMIC DNA]</scope>
    <source>
        <strain evidence="3">LMG 29247</strain>
    </source>
</reference>
<dbReference type="Proteomes" id="UP001597304">
    <property type="component" value="Unassembled WGS sequence"/>
</dbReference>
<dbReference type="EMBL" id="JBHUEJ010000027">
    <property type="protein sequence ID" value="MFD1711515.1"/>
    <property type="molecule type" value="Genomic_DNA"/>
</dbReference>
<keyword evidence="3" id="KW-1185">Reference proteome</keyword>
<keyword evidence="1" id="KW-0732">Signal</keyword>
<evidence type="ECO:0000313" key="3">
    <source>
        <dbReference type="Proteomes" id="UP001597304"/>
    </source>
</evidence>
<name>A0ABW4KU60_9BURK</name>
<organism evidence="2 3">
    <name type="scientific">Ottowia flava</name>
    <dbReference type="NCBI Taxonomy" id="2675430"/>
    <lineage>
        <taxon>Bacteria</taxon>
        <taxon>Pseudomonadati</taxon>
        <taxon>Pseudomonadota</taxon>
        <taxon>Betaproteobacteria</taxon>
        <taxon>Burkholderiales</taxon>
        <taxon>Comamonadaceae</taxon>
        <taxon>Ottowia</taxon>
    </lineage>
</organism>
<gene>
    <name evidence="2" type="ORF">ACFSF0_12910</name>
</gene>
<proteinExistence type="predicted"/>
<feature type="signal peptide" evidence="1">
    <location>
        <begin position="1"/>
        <end position="30"/>
    </location>
</feature>
<evidence type="ECO:0000313" key="2">
    <source>
        <dbReference type="EMBL" id="MFD1711515.1"/>
    </source>
</evidence>
<comment type="caution">
    <text evidence="2">The sequence shown here is derived from an EMBL/GenBank/DDBJ whole genome shotgun (WGS) entry which is preliminary data.</text>
</comment>